<feature type="region of interest" description="Disordered" evidence="1">
    <location>
        <begin position="348"/>
        <end position="372"/>
    </location>
</feature>
<dbReference type="SUPFAM" id="SSF89796">
    <property type="entry name" value="CoA-transferase family III (CaiB/BaiF)"/>
    <property type="match status" value="2"/>
</dbReference>
<feature type="region of interest" description="Disordered" evidence="1">
    <location>
        <begin position="550"/>
        <end position="630"/>
    </location>
</feature>
<dbReference type="InterPro" id="IPR050509">
    <property type="entry name" value="CoA-transferase_III"/>
</dbReference>
<evidence type="ECO:0000313" key="2">
    <source>
        <dbReference type="EMBL" id="BDZ45509.1"/>
    </source>
</evidence>
<organism evidence="2 3">
    <name type="scientific">Naasia aerilata</name>
    <dbReference type="NCBI Taxonomy" id="1162966"/>
    <lineage>
        <taxon>Bacteria</taxon>
        <taxon>Bacillati</taxon>
        <taxon>Actinomycetota</taxon>
        <taxon>Actinomycetes</taxon>
        <taxon>Micrococcales</taxon>
        <taxon>Microbacteriaceae</taxon>
        <taxon>Naasia</taxon>
    </lineage>
</organism>
<dbReference type="Pfam" id="PF02515">
    <property type="entry name" value="CoA_transf_3"/>
    <property type="match status" value="2"/>
</dbReference>
<feature type="compositionally biased region" description="Polar residues" evidence="1">
    <location>
        <begin position="567"/>
        <end position="584"/>
    </location>
</feature>
<evidence type="ECO:0008006" key="4">
    <source>
        <dbReference type="Google" id="ProtNLM"/>
    </source>
</evidence>
<dbReference type="Proteomes" id="UP001321498">
    <property type="component" value="Chromosome"/>
</dbReference>
<dbReference type="PANTHER" id="PTHR48228">
    <property type="entry name" value="SUCCINYL-COA--D-CITRAMALATE COA-TRANSFERASE"/>
    <property type="match status" value="1"/>
</dbReference>
<keyword evidence="3" id="KW-1185">Reference proteome</keyword>
<dbReference type="InterPro" id="IPR044855">
    <property type="entry name" value="CoA-Trfase_III_dom3_sf"/>
</dbReference>
<dbReference type="Gene3D" id="3.30.1540.10">
    <property type="entry name" value="formyl-coa transferase, domain 3"/>
    <property type="match status" value="1"/>
</dbReference>
<dbReference type="InterPro" id="IPR003673">
    <property type="entry name" value="CoA-Trfase_fam_III"/>
</dbReference>
<sequence length="646" mass="69717">MAALEGMRVLDFGHWIAGPLTAQLLAEQGADVVRIDRPGAVDVRRDAYLQRNKTRVTLNLKEAGDLAAATELAETADVLIENFRPGVLDRLGLSADVLRAANPRLVYASLPGFAAADPRAQVAGWEGVIAAATGNCRVRVGEAPTDWDMTRPTYPSLPLASNFAAILTATAVVAALVDRETSGVGARIEVPLFDATFELIGGAGAYSKARGYRIEDPLVANGSGTYECADGEFVQFNPIGATMRFLTWFLDAAGEPAWVGEGLGLASSYAADPSLAATLRVRLTELFRTRPAQEWEDIGRAAGVPLCRIRTSAEWLENEHARASLQVLEADDPEWGRRWVAGSPVHLSATPSVQPRPRALPGATDVPPAHRPEMVNPAVPKLMREIRVVDLTQILAGPSAGRMLAEYGAAVVKVNAPQRPIEAHGVVNRGKASILIDLQRTEGQALLWELIEQADVLTQNFPEGTAERYGFGFHHVHARRPDLVYVSVSCYGYQGPWSRGRGYEVQGQAVTGIMERTGRGESRRCWVRTIPWTTGPAPWRRSRRCSVSSIAPAAARGSMSRHLSPRSGPSTRPACSSPTRSPTVQPDAIPSVRATCSDSTVRRTAGSSSVRRRNSGKPSRPFRPSKATPWSAGWVSCARWASEPTP</sequence>
<accession>A0ABM8GBB0</accession>
<dbReference type="EMBL" id="AP027731">
    <property type="protein sequence ID" value="BDZ45509.1"/>
    <property type="molecule type" value="Genomic_DNA"/>
</dbReference>
<dbReference type="InterPro" id="IPR023606">
    <property type="entry name" value="CoA-Trfase_III_dom_1_sf"/>
</dbReference>
<dbReference type="Gene3D" id="3.40.50.10540">
    <property type="entry name" value="Crotonobetainyl-coa:carnitine coa-transferase, domain 1"/>
    <property type="match status" value="2"/>
</dbReference>
<proteinExistence type="predicted"/>
<name>A0ABM8GBB0_9MICO</name>
<protein>
    <recommendedName>
        <fullName evidence="4">Crotonobetainyl-CoA:carnitine CoA-transferase CaiB-like acyl-CoA transferase</fullName>
    </recommendedName>
</protein>
<evidence type="ECO:0000256" key="1">
    <source>
        <dbReference type="SAM" id="MobiDB-lite"/>
    </source>
</evidence>
<evidence type="ECO:0000313" key="3">
    <source>
        <dbReference type="Proteomes" id="UP001321498"/>
    </source>
</evidence>
<dbReference type="PANTHER" id="PTHR48228:SF5">
    <property type="entry name" value="ALPHA-METHYLACYL-COA RACEMASE"/>
    <property type="match status" value="1"/>
</dbReference>
<reference evidence="3" key="1">
    <citation type="journal article" date="2019" name="Int. J. Syst. Evol. Microbiol.">
        <title>The Global Catalogue of Microorganisms (GCM) 10K type strain sequencing project: providing services to taxonomists for standard genome sequencing and annotation.</title>
        <authorList>
            <consortium name="The Broad Institute Genomics Platform"/>
            <consortium name="The Broad Institute Genome Sequencing Center for Infectious Disease"/>
            <person name="Wu L."/>
            <person name="Ma J."/>
        </authorList>
    </citation>
    <scope>NUCLEOTIDE SEQUENCE [LARGE SCALE GENOMIC DNA]</scope>
    <source>
        <strain evidence="3">NBRC 108725</strain>
    </source>
</reference>
<gene>
    <name evidence="2" type="ORF">GCM10025866_14180</name>
</gene>